<feature type="compositionally biased region" description="Low complexity" evidence="1">
    <location>
        <begin position="184"/>
        <end position="194"/>
    </location>
</feature>
<evidence type="ECO:0000313" key="4">
    <source>
        <dbReference type="Proteomes" id="UP001530315"/>
    </source>
</evidence>
<keyword evidence="2" id="KW-1133">Transmembrane helix</keyword>
<dbReference type="AlphaFoldDB" id="A0ABD3P6W2"/>
<sequence length="241" mass="25090">MSIGNCFGWDGSMIDDDAEARLFVGKWIIMPAPAPPASMAIADPAKIVCRVCFYYMLYRTMRTHPIAVDSTLPLALLLLLLPTLLLRPAASQTPPPTYSLTPAPSYNTNYGGESVSSGFIRTLEPTLDVAALTGRGMPSRIPTDSPTNDPTAEDFGTDFEVSIPGFDMSQQPGDGDGGEVTGIPAPADADAQSQPPAPAMATVPSQAPSGGAGMRRTASDALVFAASVGCATLLLVGWVGQ</sequence>
<feature type="region of interest" description="Disordered" evidence="1">
    <location>
        <begin position="167"/>
        <end position="213"/>
    </location>
</feature>
<evidence type="ECO:0000313" key="3">
    <source>
        <dbReference type="EMBL" id="KAL3782896.1"/>
    </source>
</evidence>
<name>A0ABD3P6W2_9STRA</name>
<dbReference type="EMBL" id="JALLAZ020000995">
    <property type="protein sequence ID" value="KAL3782896.1"/>
    <property type="molecule type" value="Genomic_DNA"/>
</dbReference>
<feature type="transmembrane region" description="Helical" evidence="2">
    <location>
        <begin position="221"/>
        <end position="240"/>
    </location>
</feature>
<dbReference type="Proteomes" id="UP001530315">
    <property type="component" value="Unassembled WGS sequence"/>
</dbReference>
<protein>
    <submittedName>
        <fullName evidence="3">Uncharacterized protein</fullName>
    </submittedName>
</protein>
<organism evidence="3 4">
    <name type="scientific">Stephanodiscus triporus</name>
    <dbReference type="NCBI Taxonomy" id="2934178"/>
    <lineage>
        <taxon>Eukaryota</taxon>
        <taxon>Sar</taxon>
        <taxon>Stramenopiles</taxon>
        <taxon>Ochrophyta</taxon>
        <taxon>Bacillariophyta</taxon>
        <taxon>Coscinodiscophyceae</taxon>
        <taxon>Thalassiosirophycidae</taxon>
        <taxon>Stephanodiscales</taxon>
        <taxon>Stephanodiscaceae</taxon>
        <taxon>Stephanodiscus</taxon>
    </lineage>
</organism>
<evidence type="ECO:0000256" key="1">
    <source>
        <dbReference type="SAM" id="MobiDB-lite"/>
    </source>
</evidence>
<feature type="region of interest" description="Disordered" evidence="1">
    <location>
        <begin position="134"/>
        <end position="155"/>
    </location>
</feature>
<proteinExistence type="predicted"/>
<keyword evidence="4" id="KW-1185">Reference proteome</keyword>
<evidence type="ECO:0000256" key="2">
    <source>
        <dbReference type="SAM" id="Phobius"/>
    </source>
</evidence>
<accession>A0ABD3P6W2</accession>
<gene>
    <name evidence="3" type="ORF">ACHAW5_009946</name>
</gene>
<comment type="caution">
    <text evidence="3">The sequence shown here is derived from an EMBL/GenBank/DDBJ whole genome shotgun (WGS) entry which is preliminary data.</text>
</comment>
<keyword evidence="2" id="KW-0472">Membrane</keyword>
<reference evidence="3 4" key="1">
    <citation type="submission" date="2024-10" db="EMBL/GenBank/DDBJ databases">
        <title>Updated reference genomes for cyclostephanoid diatoms.</title>
        <authorList>
            <person name="Roberts W.R."/>
            <person name="Alverson A.J."/>
        </authorList>
    </citation>
    <scope>NUCLEOTIDE SEQUENCE [LARGE SCALE GENOMIC DNA]</scope>
    <source>
        <strain evidence="3 4">AJA276-08</strain>
    </source>
</reference>
<keyword evidence="2" id="KW-0812">Transmembrane</keyword>